<evidence type="ECO:0000313" key="2">
    <source>
        <dbReference type="EMBL" id="KAJ1127576.1"/>
    </source>
</evidence>
<gene>
    <name evidence="2" type="ORF">NDU88_005975</name>
</gene>
<dbReference type="AlphaFoldDB" id="A0AAV7PH82"/>
<comment type="caution">
    <text evidence="2">The sequence shown here is derived from an EMBL/GenBank/DDBJ whole genome shotgun (WGS) entry which is preliminary data.</text>
</comment>
<reference evidence="2" key="1">
    <citation type="journal article" date="2022" name="bioRxiv">
        <title>Sequencing and chromosome-scale assembly of the giantPleurodeles waltlgenome.</title>
        <authorList>
            <person name="Brown T."/>
            <person name="Elewa A."/>
            <person name="Iarovenko S."/>
            <person name="Subramanian E."/>
            <person name="Araus A.J."/>
            <person name="Petzold A."/>
            <person name="Susuki M."/>
            <person name="Suzuki K.-i.T."/>
            <person name="Hayashi T."/>
            <person name="Toyoda A."/>
            <person name="Oliveira C."/>
            <person name="Osipova E."/>
            <person name="Leigh N.D."/>
            <person name="Simon A."/>
            <person name="Yun M.H."/>
        </authorList>
    </citation>
    <scope>NUCLEOTIDE SEQUENCE</scope>
    <source>
        <strain evidence="2">20211129_DDA</strain>
        <tissue evidence="2">Liver</tissue>
    </source>
</reference>
<accession>A0AAV7PH82</accession>
<feature type="region of interest" description="Disordered" evidence="1">
    <location>
        <begin position="54"/>
        <end position="82"/>
    </location>
</feature>
<name>A0AAV7PH82_PLEWA</name>
<organism evidence="2 3">
    <name type="scientific">Pleurodeles waltl</name>
    <name type="common">Iberian ribbed newt</name>
    <dbReference type="NCBI Taxonomy" id="8319"/>
    <lineage>
        <taxon>Eukaryota</taxon>
        <taxon>Metazoa</taxon>
        <taxon>Chordata</taxon>
        <taxon>Craniata</taxon>
        <taxon>Vertebrata</taxon>
        <taxon>Euteleostomi</taxon>
        <taxon>Amphibia</taxon>
        <taxon>Batrachia</taxon>
        <taxon>Caudata</taxon>
        <taxon>Salamandroidea</taxon>
        <taxon>Salamandridae</taxon>
        <taxon>Pleurodelinae</taxon>
        <taxon>Pleurodeles</taxon>
    </lineage>
</organism>
<evidence type="ECO:0000256" key="1">
    <source>
        <dbReference type="SAM" id="MobiDB-lite"/>
    </source>
</evidence>
<sequence>MYQFGLLKETGYKDSQKSYLSSIYESSRLRTPEILSVEKQMRLNDDILQHDIKDKSVARKSKRKPSSTSTKRNGSRTPELLTTESKIAFNSLQQTRKAKSLSPSSLLMEPSKFTKVYTL</sequence>
<keyword evidence="3" id="KW-1185">Reference proteome</keyword>
<evidence type="ECO:0000313" key="3">
    <source>
        <dbReference type="Proteomes" id="UP001066276"/>
    </source>
</evidence>
<protein>
    <submittedName>
        <fullName evidence="2">Uncharacterized protein</fullName>
    </submittedName>
</protein>
<proteinExistence type="predicted"/>
<dbReference type="EMBL" id="JANPWB010000011">
    <property type="protein sequence ID" value="KAJ1127576.1"/>
    <property type="molecule type" value="Genomic_DNA"/>
</dbReference>
<dbReference type="Proteomes" id="UP001066276">
    <property type="component" value="Chromosome 7"/>
</dbReference>